<keyword evidence="2" id="KW-1185">Reference proteome</keyword>
<comment type="caution">
    <text evidence="1">The sequence shown here is derived from an EMBL/GenBank/DDBJ whole genome shotgun (WGS) entry which is preliminary data.</text>
</comment>
<dbReference type="AlphaFoldDB" id="A0A4U5N286"/>
<gene>
    <name evidence="1" type="ORF">L596_017516</name>
</gene>
<evidence type="ECO:0000313" key="1">
    <source>
        <dbReference type="EMBL" id="TKR76370.1"/>
    </source>
</evidence>
<proteinExistence type="predicted"/>
<protein>
    <submittedName>
        <fullName evidence="1">Uncharacterized protein</fullName>
    </submittedName>
</protein>
<dbReference type="EMBL" id="AZBU02000005">
    <property type="protein sequence ID" value="TKR76370.1"/>
    <property type="molecule type" value="Genomic_DNA"/>
</dbReference>
<sequence length="70" mass="7953">MLMVWCTTRQQPIVELKAPDTFAQLKDACELNNKLHQSEFLRFATLISAHPHDGCRQTLTACVRNIPSLT</sequence>
<accession>A0A4U5N286</accession>
<organism evidence="1 2">
    <name type="scientific">Steinernema carpocapsae</name>
    <name type="common">Entomopathogenic nematode</name>
    <dbReference type="NCBI Taxonomy" id="34508"/>
    <lineage>
        <taxon>Eukaryota</taxon>
        <taxon>Metazoa</taxon>
        <taxon>Ecdysozoa</taxon>
        <taxon>Nematoda</taxon>
        <taxon>Chromadorea</taxon>
        <taxon>Rhabditida</taxon>
        <taxon>Tylenchina</taxon>
        <taxon>Panagrolaimomorpha</taxon>
        <taxon>Strongyloidoidea</taxon>
        <taxon>Steinernematidae</taxon>
        <taxon>Steinernema</taxon>
    </lineage>
</organism>
<reference evidence="1 2" key="1">
    <citation type="journal article" date="2015" name="Genome Biol.">
        <title>Comparative genomics of Steinernema reveals deeply conserved gene regulatory networks.</title>
        <authorList>
            <person name="Dillman A.R."/>
            <person name="Macchietto M."/>
            <person name="Porter C.F."/>
            <person name="Rogers A."/>
            <person name="Williams B."/>
            <person name="Antoshechkin I."/>
            <person name="Lee M.M."/>
            <person name="Goodwin Z."/>
            <person name="Lu X."/>
            <person name="Lewis E.E."/>
            <person name="Goodrich-Blair H."/>
            <person name="Stock S.P."/>
            <person name="Adams B.J."/>
            <person name="Sternberg P.W."/>
            <person name="Mortazavi A."/>
        </authorList>
    </citation>
    <scope>NUCLEOTIDE SEQUENCE [LARGE SCALE GENOMIC DNA]</scope>
    <source>
        <strain evidence="1 2">ALL</strain>
    </source>
</reference>
<name>A0A4U5N286_STECR</name>
<evidence type="ECO:0000313" key="2">
    <source>
        <dbReference type="Proteomes" id="UP000298663"/>
    </source>
</evidence>
<dbReference type="Proteomes" id="UP000298663">
    <property type="component" value="Unassembled WGS sequence"/>
</dbReference>
<reference evidence="1 2" key="2">
    <citation type="journal article" date="2019" name="G3 (Bethesda)">
        <title>Hybrid Assembly of the Genome of the Entomopathogenic Nematode Steinernema carpocapsae Identifies the X-Chromosome.</title>
        <authorList>
            <person name="Serra L."/>
            <person name="Macchietto M."/>
            <person name="Macias-Munoz A."/>
            <person name="McGill C.J."/>
            <person name="Rodriguez I.M."/>
            <person name="Rodriguez B."/>
            <person name="Murad R."/>
            <person name="Mortazavi A."/>
        </authorList>
    </citation>
    <scope>NUCLEOTIDE SEQUENCE [LARGE SCALE GENOMIC DNA]</scope>
    <source>
        <strain evidence="1 2">ALL</strain>
    </source>
</reference>